<protein>
    <recommendedName>
        <fullName evidence="2">Minor capsid protein P11 C-terminal conserved region domain-containing protein</fullName>
    </recommendedName>
</protein>
<name>A0A6C0BLE7_9ZZZZ</name>
<dbReference type="InterPro" id="IPR055730">
    <property type="entry name" value="P11_C"/>
</dbReference>
<accession>A0A6C0BLE7</accession>
<feature type="domain" description="Minor capsid protein P11 C-terminal conserved region" evidence="2">
    <location>
        <begin position="125"/>
        <end position="207"/>
    </location>
</feature>
<feature type="transmembrane region" description="Helical" evidence="1">
    <location>
        <begin position="6"/>
        <end position="23"/>
    </location>
</feature>
<sequence>MKFGLTTYLIVGIALLGIYLLFFSSNQVIPNSGDVKVEAETPATAPAIPREADPLHTIGPFDPQFNTGIPPARGAQMNPVKQNTNVLPYPQISNNYGPQQANLNGQFGTDSGTQPQLDCFPKDTIKPQELMPRDDTYNTWQQTSPPVNGHLADRNFLEAGHHYGIDTVSNTLKNPNLQLRSDPIIPQVQVGPWSQSTYGPDTNHRQFDIGGDY</sequence>
<evidence type="ECO:0000256" key="1">
    <source>
        <dbReference type="SAM" id="Phobius"/>
    </source>
</evidence>
<keyword evidence="1" id="KW-0812">Transmembrane</keyword>
<organism evidence="3">
    <name type="scientific">viral metagenome</name>
    <dbReference type="NCBI Taxonomy" id="1070528"/>
    <lineage>
        <taxon>unclassified sequences</taxon>
        <taxon>metagenomes</taxon>
        <taxon>organismal metagenomes</taxon>
    </lineage>
</organism>
<evidence type="ECO:0000313" key="3">
    <source>
        <dbReference type="EMBL" id="QHS92581.1"/>
    </source>
</evidence>
<dbReference type="AlphaFoldDB" id="A0A6C0BLE7"/>
<keyword evidence="1" id="KW-0472">Membrane</keyword>
<dbReference type="Pfam" id="PF23983">
    <property type="entry name" value="P11_C"/>
    <property type="match status" value="1"/>
</dbReference>
<keyword evidence="1" id="KW-1133">Transmembrane helix</keyword>
<dbReference type="EMBL" id="MN739182">
    <property type="protein sequence ID" value="QHS92581.1"/>
    <property type="molecule type" value="Genomic_DNA"/>
</dbReference>
<evidence type="ECO:0000259" key="2">
    <source>
        <dbReference type="Pfam" id="PF23983"/>
    </source>
</evidence>
<proteinExistence type="predicted"/>
<reference evidence="3" key="1">
    <citation type="journal article" date="2020" name="Nature">
        <title>Giant virus diversity and host interactions through global metagenomics.</title>
        <authorList>
            <person name="Schulz F."/>
            <person name="Roux S."/>
            <person name="Paez-Espino D."/>
            <person name="Jungbluth S."/>
            <person name="Walsh D.A."/>
            <person name="Denef V.J."/>
            <person name="McMahon K.D."/>
            <person name="Konstantinidis K.T."/>
            <person name="Eloe-Fadrosh E.A."/>
            <person name="Kyrpides N.C."/>
            <person name="Woyke T."/>
        </authorList>
    </citation>
    <scope>NUCLEOTIDE SEQUENCE</scope>
    <source>
        <strain evidence="3">GVMAG-M-3300014204-73</strain>
    </source>
</reference>